<dbReference type="InterPro" id="IPR033753">
    <property type="entry name" value="GCV_H/Fam206"/>
</dbReference>
<evidence type="ECO:0000256" key="3">
    <source>
        <dbReference type="HAMAP-Rule" id="MF_00272"/>
    </source>
</evidence>
<dbReference type="InterPro" id="IPR000089">
    <property type="entry name" value="Biotin_lipoyl"/>
</dbReference>
<dbReference type="CDD" id="cd06848">
    <property type="entry name" value="GCS_H"/>
    <property type="match status" value="1"/>
</dbReference>
<dbReference type="PANTHER" id="PTHR11715:SF3">
    <property type="entry name" value="GLYCINE CLEAVAGE SYSTEM H PROTEIN-RELATED"/>
    <property type="match status" value="1"/>
</dbReference>
<organism evidence="6 7">
    <name type="scientific">Syntrophomonas wolfei</name>
    <dbReference type="NCBI Taxonomy" id="863"/>
    <lineage>
        <taxon>Bacteria</taxon>
        <taxon>Bacillati</taxon>
        <taxon>Bacillota</taxon>
        <taxon>Clostridia</taxon>
        <taxon>Eubacteriales</taxon>
        <taxon>Syntrophomonadaceae</taxon>
        <taxon>Syntrophomonas</taxon>
    </lineage>
</organism>
<dbReference type="PROSITE" id="PS00189">
    <property type="entry name" value="LIPOYL"/>
    <property type="match status" value="1"/>
</dbReference>
<protein>
    <recommendedName>
        <fullName evidence="3">Glycine cleavage system H protein</fullName>
    </recommendedName>
</protein>
<dbReference type="GO" id="GO:0005960">
    <property type="term" value="C:glycine cleavage complex"/>
    <property type="evidence" value="ECO:0007669"/>
    <property type="project" value="InterPro"/>
</dbReference>
<dbReference type="NCBIfam" id="NF002270">
    <property type="entry name" value="PRK01202.1"/>
    <property type="match status" value="1"/>
</dbReference>
<dbReference type="InterPro" id="IPR017453">
    <property type="entry name" value="GCV_H_sub"/>
</dbReference>
<evidence type="ECO:0000256" key="2">
    <source>
        <dbReference type="ARBA" id="ARBA00022823"/>
    </source>
</evidence>
<dbReference type="AlphaFoldDB" id="A0A354YX08"/>
<evidence type="ECO:0000256" key="1">
    <source>
        <dbReference type="ARBA" id="ARBA00009249"/>
    </source>
</evidence>
<dbReference type="Proteomes" id="UP000263273">
    <property type="component" value="Unassembled WGS sequence"/>
</dbReference>
<dbReference type="RefSeq" id="WP_061213925.1">
    <property type="nucleotide sequence ID" value="NZ_DCDX01000108.1"/>
</dbReference>
<evidence type="ECO:0000313" key="6">
    <source>
        <dbReference type="EMBL" id="HBK52757.1"/>
    </source>
</evidence>
<dbReference type="GO" id="GO:0005829">
    <property type="term" value="C:cytosol"/>
    <property type="evidence" value="ECO:0007669"/>
    <property type="project" value="TreeGrafter"/>
</dbReference>
<dbReference type="InterPro" id="IPR002930">
    <property type="entry name" value="GCV_H"/>
</dbReference>
<dbReference type="NCBIfam" id="TIGR00527">
    <property type="entry name" value="gcvH"/>
    <property type="match status" value="1"/>
</dbReference>
<evidence type="ECO:0000256" key="4">
    <source>
        <dbReference type="PIRSR" id="PIRSR617453-50"/>
    </source>
</evidence>
<dbReference type="HAMAP" id="MF_00272">
    <property type="entry name" value="GcvH"/>
    <property type="match status" value="1"/>
</dbReference>
<comment type="caution">
    <text evidence="6">The sequence shown here is derived from an EMBL/GenBank/DDBJ whole genome shotgun (WGS) entry which is preliminary data.</text>
</comment>
<reference evidence="6 7" key="1">
    <citation type="journal article" date="2018" name="Nat. Biotechnol.">
        <title>A standardized bacterial taxonomy based on genome phylogeny substantially revises the tree of life.</title>
        <authorList>
            <person name="Parks D.H."/>
            <person name="Chuvochina M."/>
            <person name="Waite D.W."/>
            <person name="Rinke C."/>
            <person name="Skarshewski A."/>
            <person name="Chaumeil P.A."/>
            <person name="Hugenholtz P."/>
        </authorList>
    </citation>
    <scope>NUCLEOTIDE SEQUENCE [LARGE SCALE GENOMIC DNA]</scope>
    <source>
        <strain evidence="6">UBA10948</strain>
    </source>
</reference>
<comment type="similarity">
    <text evidence="1 3">Belongs to the GcvH family.</text>
</comment>
<dbReference type="Pfam" id="PF01597">
    <property type="entry name" value="GCV_H"/>
    <property type="match status" value="1"/>
</dbReference>
<dbReference type="PANTHER" id="PTHR11715">
    <property type="entry name" value="GLYCINE CLEAVAGE SYSTEM H PROTEIN"/>
    <property type="match status" value="1"/>
</dbReference>
<dbReference type="Gene3D" id="2.40.50.100">
    <property type="match status" value="1"/>
</dbReference>
<comment type="function">
    <text evidence="3">The glycine cleavage system catalyzes the degradation of glycine. The H protein shuttles the methylamine group of glycine from the P protein to the T protein.</text>
</comment>
<sequence>MKIPADLYYSPSHEWVRVEGDQAWIGISDYAQHELGDIVFVEMPEPDDELEAGGQLGVIESVKAASTIYSPVGGTVVAINEELEDAPQLINEDPYANYIVVVAMNNPGDVDSLLSAAAYEELCQKEQGGE</sequence>
<feature type="domain" description="Lipoyl-binding" evidence="5">
    <location>
        <begin position="22"/>
        <end position="103"/>
    </location>
</feature>
<dbReference type="GO" id="GO:0009249">
    <property type="term" value="P:protein lipoylation"/>
    <property type="evidence" value="ECO:0007669"/>
    <property type="project" value="TreeGrafter"/>
</dbReference>
<dbReference type="EMBL" id="DNZF01000051">
    <property type="protein sequence ID" value="HBK52757.1"/>
    <property type="molecule type" value="Genomic_DNA"/>
</dbReference>
<accession>A0A354YX08</accession>
<dbReference type="GO" id="GO:0019464">
    <property type="term" value="P:glycine decarboxylation via glycine cleavage system"/>
    <property type="evidence" value="ECO:0007669"/>
    <property type="project" value="UniProtKB-UniRule"/>
</dbReference>
<evidence type="ECO:0000259" key="5">
    <source>
        <dbReference type="PROSITE" id="PS50968"/>
    </source>
</evidence>
<dbReference type="PROSITE" id="PS50968">
    <property type="entry name" value="BIOTINYL_LIPOYL"/>
    <property type="match status" value="1"/>
</dbReference>
<comment type="subunit">
    <text evidence="3">The glycine cleavage system is composed of four proteins: P, T, L and H.</text>
</comment>
<proteinExistence type="inferred from homology"/>
<gene>
    <name evidence="3 6" type="primary">gcvH</name>
    <name evidence="6" type="ORF">DDZ44_02320</name>
</gene>
<feature type="modified residue" description="N6-lipoyllysine" evidence="3 4">
    <location>
        <position position="63"/>
    </location>
</feature>
<dbReference type="InterPro" id="IPR011053">
    <property type="entry name" value="Single_hybrid_motif"/>
</dbReference>
<evidence type="ECO:0000313" key="7">
    <source>
        <dbReference type="Proteomes" id="UP000263273"/>
    </source>
</evidence>
<dbReference type="InterPro" id="IPR003016">
    <property type="entry name" value="2-oxoA_DH_lipoyl-BS"/>
</dbReference>
<name>A0A354YX08_9FIRM</name>
<comment type="cofactor">
    <cofactor evidence="3">
        <name>(R)-lipoate</name>
        <dbReference type="ChEBI" id="CHEBI:83088"/>
    </cofactor>
    <text evidence="3">Binds 1 lipoyl cofactor covalently.</text>
</comment>
<dbReference type="SUPFAM" id="SSF51230">
    <property type="entry name" value="Single hybrid motif"/>
    <property type="match status" value="1"/>
</dbReference>
<dbReference type="STRING" id="378794.GCA_001570625_01440"/>
<keyword evidence="2 3" id="KW-0450">Lipoyl</keyword>